<dbReference type="RefSeq" id="WP_096379098.1">
    <property type="nucleotide sequence ID" value="NZ_AP014940.1"/>
</dbReference>
<dbReference type="PANTHER" id="PTHR37461:SF1">
    <property type="entry name" value="ANTI-SIGMA-K FACTOR RSKA"/>
    <property type="match status" value="1"/>
</dbReference>
<dbReference type="Proteomes" id="UP000218824">
    <property type="component" value="Chromosome"/>
</dbReference>
<dbReference type="KEGG" id="lem:LEN_3191"/>
<dbReference type="AlphaFoldDB" id="A0AAU9ARR4"/>
<protein>
    <recommendedName>
        <fullName evidence="1">Anti-sigma K factor RskA C-terminal domain-containing protein</fullName>
    </recommendedName>
</protein>
<evidence type="ECO:0000313" key="3">
    <source>
        <dbReference type="Proteomes" id="UP000218824"/>
    </source>
</evidence>
<dbReference type="GO" id="GO:0005886">
    <property type="term" value="C:plasma membrane"/>
    <property type="evidence" value="ECO:0007669"/>
    <property type="project" value="InterPro"/>
</dbReference>
<accession>A0AAU9ARR4</accession>
<dbReference type="EMBL" id="AP014940">
    <property type="protein sequence ID" value="BAV98678.1"/>
    <property type="molecule type" value="Genomic_DNA"/>
</dbReference>
<organism evidence="2 3">
    <name type="scientific">Lysobacter enzymogenes</name>
    <dbReference type="NCBI Taxonomy" id="69"/>
    <lineage>
        <taxon>Bacteria</taxon>
        <taxon>Pseudomonadati</taxon>
        <taxon>Pseudomonadota</taxon>
        <taxon>Gammaproteobacteria</taxon>
        <taxon>Lysobacterales</taxon>
        <taxon>Lysobacteraceae</taxon>
        <taxon>Lysobacter</taxon>
    </lineage>
</organism>
<evidence type="ECO:0000259" key="1">
    <source>
        <dbReference type="Pfam" id="PF10099"/>
    </source>
</evidence>
<feature type="domain" description="Anti-sigma K factor RskA C-terminal" evidence="1">
    <location>
        <begin position="103"/>
        <end position="243"/>
    </location>
</feature>
<sequence>MDIREHDIDREPPGADVHAGEYVLGVLNERERRLAELRVETDPSFAQLVQQWQRRLAALLEEIEPVAAPAQLWPRLRVRLGWSPAQGERPRGLWHSAGFWRGAAAAAATLAAVALWSDRAPSPSPPKVAQQPPVMIEHQPAFPVTRLARDDGSAGWLASIDQRHAKVMTMPVPAPQDPQGRVAELWLIPKGEPPRSLGLISTEWADSVKVPAEAVAKLAAGATLAITLEPKGGAPHGVPTGPVVAKGNIAL</sequence>
<gene>
    <name evidence="2" type="ORF">LEN_3191</name>
</gene>
<proteinExistence type="predicted"/>
<reference evidence="2 3" key="1">
    <citation type="journal article" date="2017" name="DNA Res.">
        <title>Complete genome sequence and expression profile of the commercial lytic enzyme producer Lysobacter enzymogenes M497-1.</title>
        <authorList>
            <person name="Takami H."/>
            <person name="Toyoda A."/>
            <person name="Uchiyama I."/>
            <person name="Itoh T."/>
            <person name="Takaki Y."/>
            <person name="Arai W."/>
            <person name="Nishi S."/>
            <person name="Kawai M."/>
            <person name="Shinya K."/>
            <person name="Ikeda H."/>
        </authorList>
    </citation>
    <scope>NUCLEOTIDE SEQUENCE [LARGE SCALE GENOMIC DNA]</scope>
    <source>
        <strain evidence="2 3">M497-1</strain>
    </source>
</reference>
<dbReference type="InterPro" id="IPR051474">
    <property type="entry name" value="Anti-sigma-K/W_factor"/>
</dbReference>
<evidence type="ECO:0000313" key="2">
    <source>
        <dbReference type="EMBL" id="BAV98678.1"/>
    </source>
</evidence>
<dbReference type="GO" id="GO:0016989">
    <property type="term" value="F:sigma factor antagonist activity"/>
    <property type="evidence" value="ECO:0007669"/>
    <property type="project" value="TreeGrafter"/>
</dbReference>
<dbReference type="InterPro" id="IPR018764">
    <property type="entry name" value="RskA_C"/>
</dbReference>
<dbReference type="Pfam" id="PF10099">
    <property type="entry name" value="RskA_C"/>
    <property type="match status" value="1"/>
</dbReference>
<dbReference type="PANTHER" id="PTHR37461">
    <property type="entry name" value="ANTI-SIGMA-K FACTOR RSKA"/>
    <property type="match status" value="1"/>
</dbReference>
<dbReference type="GeneID" id="83065016"/>
<dbReference type="GO" id="GO:0006417">
    <property type="term" value="P:regulation of translation"/>
    <property type="evidence" value="ECO:0007669"/>
    <property type="project" value="TreeGrafter"/>
</dbReference>
<name>A0AAU9ARR4_LYSEN</name>